<dbReference type="PROSITE" id="PS00211">
    <property type="entry name" value="ABC_TRANSPORTER_1"/>
    <property type="match status" value="1"/>
</dbReference>
<evidence type="ECO:0000313" key="6">
    <source>
        <dbReference type="EMBL" id="ALU28722.1"/>
    </source>
</evidence>
<evidence type="ECO:0000313" key="9">
    <source>
        <dbReference type="Proteomes" id="UP000065473"/>
    </source>
</evidence>
<dbReference type="InterPro" id="IPR017871">
    <property type="entry name" value="ABC_transporter-like_CS"/>
</dbReference>
<dbReference type="Pfam" id="PF08352">
    <property type="entry name" value="oligo_HPY"/>
    <property type="match status" value="1"/>
</dbReference>
<dbReference type="GeneID" id="14551543"/>
<feature type="domain" description="ABC transporter" evidence="5">
    <location>
        <begin position="3"/>
        <end position="273"/>
    </location>
</feature>
<dbReference type="SMART" id="SM00382">
    <property type="entry name" value="AAA"/>
    <property type="match status" value="1"/>
</dbReference>
<dbReference type="STRING" id="1435377.SUSAZ_04790"/>
<name>A0A0U2WRL2_9CREN</name>
<dbReference type="GO" id="GO:0005524">
    <property type="term" value="F:ATP binding"/>
    <property type="evidence" value="ECO:0007669"/>
    <property type="project" value="UniProtKB-KW"/>
</dbReference>
<dbReference type="OrthoDB" id="18209at2157"/>
<evidence type="ECO:0000259" key="5">
    <source>
        <dbReference type="PROSITE" id="PS50893"/>
    </source>
</evidence>
<dbReference type="Pfam" id="PF00005">
    <property type="entry name" value="ABC_tran"/>
    <property type="match status" value="1"/>
</dbReference>
<dbReference type="PROSITE" id="PS50893">
    <property type="entry name" value="ABC_TRANSPORTER_2"/>
    <property type="match status" value="1"/>
</dbReference>
<evidence type="ECO:0000256" key="2">
    <source>
        <dbReference type="ARBA" id="ARBA00022448"/>
    </source>
</evidence>
<dbReference type="Gene3D" id="3.40.50.300">
    <property type="entry name" value="P-loop containing nucleotide triphosphate hydrolases"/>
    <property type="match status" value="1"/>
</dbReference>
<organism evidence="6 9">
    <name type="scientific">Sulfolobus acidocaldarius</name>
    <dbReference type="NCBI Taxonomy" id="2285"/>
    <lineage>
        <taxon>Archaea</taxon>
        <taxon>Thermoproteota</taxon>
        <taxon>Thermoprotei</taxon>
        <taxon>Sulfolobales</taxon>
        <taxon>Sulfolobaceae</taxon>
        <taxon>Sulfolobus</taxon>
    </lineage>
</organism>
<dbReference type="Proteomes" id="UP000065473">
    <property type="component" value="Chromosome"/>
</dbReference>
<gene>
    <name evidence="6" type="ORF">ATY89_01290</name>
    <name evidence="7" type="ORF">ATZ20_04325</name>
</gene>
<dbReference type="OMA" id="QWFWQPA"/>
<dbReference type="FunFam" id="3.40.50.300:FF:000016">
    <property type="entry name" value="Oligopeptide ABC transporter ATP-binding component"/>
    <property type="match status" value="1"/>
</dbReference>
<keyword evidence="4" id="KW-0067">ATP-binding</keyword>
<reference evidence="8 9" key="1">
    <citation type="submission" date="2015-12" db="EMBL/GenBank/DDBJ databases">
        <title>A stable core within a dynamic pangenome in Sulfolobus acidocaldarius.</title>
        <authorList>
            <person name="Anderson R."/>
            <person name="Kouris A."/>
            <person name="Seward C."/>
            <person name="Campbell K."/>
            <person name="Whitaker R."/>
        </authorList>
    </citation>
    <scope>NUCLEOTIDE SEQUENCE [LARGE SCALE GENOMIC DNA]</scope>
    <source>
        <strain evidence="6 9">GG12-C01-09</strain>
        <strain evidence="7 8">NG05B_CO5_07</strain>
    </source>
</reference>
<dbReference type="GO" id="GO:0055085">
    <property type="term" value="P:transmembrane transport"/>
    <property type="evidence" value="ECO:0007669"/>
    <property type="project" value="UniProtKB-ARBA"/>
</dbReference>
<comment type="similarity">
    <text evidence="1">Belongs to the ABC transporter superfamily.</text>
</comment>
<dbReference type="InterPro" id="IPR027417">
    <property type="entry name" value="P-loop_NTPase"/>
</dbReference>
<dbReference type="PANTHER" id="PTHR43776">
    <property type="entry name" value="TRANSPORT ATP-BINDING PROTEIN"/>
    <property type="match status" value="1"/>
</dbReference>
<dbReference type="InterPro" id="IPR003439">
    <property type="entry name" value="ABC_transporter-like_ATP-bd"/>
</dbReference>
<dbReference type="GO" id="GO:0016887">
    <property type="term" value="F:ATP hydrolysis activity"/>
    <property type="evidence" value="ECO:0007669"/>
    <property type="project" value="InterPro"/>
</dbReference>
<dbReference type="InterPro" id="IPR013563">
    <property type="entry name" value="Oligopep_ABC_C"/>
</dbReference>
<dbReference type="GO" id="GO:0015833">
    <property type="term" value="P:peptide transport"/>
    <property type="evidence" value="ECO:0007669"/>
    <property type="project" value="InterPro"/>
</dbReference>
<dbReference type="RefSeq" id="WP_011277893.1">
    <property type="nucleotide sequence ID" value="NZ_BHWZ01000002.1"/>
</dbReference>
<accession>A0A0U2WRL2</accession>
<evidence type="ECO:0000313" key="8">
    <source>
        <dbReference type="Proteomes" id="UP000060043"/>
    </source>
</evidence>
<evidence type="ECO:0000256" key="3">
    <source>
        <dbReference type="ARBA" id="ARBA00022741"/>
    </source>
</evidence>
<dbReference type="PaxDb" id="1435377-SUSAZ_04790"/>
<dbReference type="CDD" id="cd03257">
    <property type="entry name" value="ABC_NikE_OppD_transporters"/>
    <property type="match status" value="1"/>
</dbReference>
<dbReference type="InterPro" id="IPR050319">
    <property type="entry name" value="ABC_transp_ATP-bind"/>
</dbReference>
<dbReference type="Proteomes" id="UP000060043">
    <property type="component" value="Chromosome"/>
</dbReference>
<evidence type="ECO:0000256" key="1">
    <source>
        <dbReference type="ARBA" id="ARBA00005417"/>
    </source>
</evidence>
<protein>
    <submittedName>
        <fullName evidence="6">ABC transporter</fullName>
    </submittedName>
</protein>
<sequence>MIIAGYDITKHFVSGGMFERNKAVVKAVQDVYIKIKEEEVIALVGESGSGKTTLGRMLVGLESPTGGKILFNVEDKVLEEYETTDNQSRKAEIESIHDIFKGKIAKEFRRHVNMVFQDPYASLDPRMKVIDIIKEPMISTGYLRGEEANKRVRELLEAVGLPKSFADRYPHELSGGQRQRVAVARAISTDPKFVVLDEPTSALDVSTQAQILNLLRKLKRELKISMLLITHNIAVASYLSDRIYVMYAGHIVETGTKEQIMKTPKHPYTVSLLSAVPKVGSKMNRIVLRGEPPNLVDLPKGCNFHPRCPYAFGDCGWTAEEVAIDLKYLIESKYYDLTEGEIVIDVLSDKEMKVRGISDEKLKMITSKENEIKSFSSIKSISADGSGDVHVVLRDYEEPKLYNMSDGRLVKCLLFKGKN</sequence>
<dbReference type="AlphaFoldDB" id="A0A0U2WRL2"/>
<dbReference type="InterPro" id="IPR003593">
    <property type="entry name" value="AAA+_ATPase"/>
</dbReference>
<proteinExistence type="inferred from homology"/>
<keyword evidence="2" id="KW-0813">Transport</keyword>
<evidence type="ECO:0000256" key="4">
    <source>
        <dbReference type="ARBA" id="ARBA00022840"/>
    </source>
</evidence>
<dbReference type="NCBIfam" id="TIGR01727">
    <property type="entry name" value="oligo_HPY"/>
    <property type="match status" value="1"/>
</dbReference>
<evidence type="ECO:0000313" key="7">
    <source>
        <dbReference type="EMBL" id="ALU31441.1"/>
    </source>
</evidence>
<dbReference type="EMBL" id="CP013695">
    <property type="protein sequence ID" value="ALU31441.1"/>
    <property type="molecule type" value="Genomic_DNA"/>
</dbReference>
<dbReference type="EMBL" id="CP013694">
    <property type="protein sequence ID" value="ALU28722.1"/>
    <property type="molecule type" value="Genomic_DNA"/>
</dbReference>
<keyword evidence="3" id="KW-0547">Nucleotide-binding</keyword>
<dbReference type="SUPFAM" id="SSF52540">
    <property type="entry name" value="P-loop containing nucleoside triphosphate hydrolases"/>
    <property type="match status" value="1"/>
</dbReference>
<dbReference type="PANTHER" id="PTHR43776:SF7">
    <property type="entry name" value="D,D-DIPEPTIDE TRANSPORT ATP-BINDING PROTEIN DDPF-RELATED"/>
    <property type="match status" value="1"/>
</dbReference>